<dbReference type="Proteomes" id="UP000461443">
    <property type="component" value="Unassembled WGS sequence"/>
</dbReference>
<protein>
    <submittedName>
        <fullName evidence="3">Fimbrial major subunit CsuA/B family protein</fullName>
    </submittedName>
</protein>
<dbReference type="Pfam" id="PF05229">
    <property type="entry name" value="SCPU"/>
    <property type="match status" value="1"/>
</dbReference>
<evidence type="ECO:0000256" key="1">
    <source>
        <dbReference type="SAM" id="SignalP"/>
    </source>
</evidence>
<evidence type="ECO:0000313" key="3">
    <source>
        <dbReference type="EMBL" id="NDL62836.1"/>
    </source>
</evidence>
<reference evidence="3 4" key="2">
    <citation type="submission" date="2020-02" db="EMBL/GenBank/DDBJ databases">
        <title>The new genus of Enterobacteriales.</title>
        <authorList>
            <person name="Kim I.S."/>
        </authorList>
    </citation>
    <scope>NUCLEOTIDE SEQUENCE [LARGE SCALE GENOMIC DNA]</scope>
    <source>
        <strain evidence="3 4">SAP-6</strain>
    </source>
</reference>
<reference evidence="3 4" key="1">
    <citation type="submission" date="2019-12" db="EMBL/GenBank/DDBJ databases">
        <authorList>
            <person name="Lee S.D."/>
        </authorList>
    </citation>
    <scope>NUCLEOTIDE SEQUENCE [LARGE SCALE GENOMIC DNA]</scope>
    <source>
        <strain evidence="3 4">SAP-6</strain>
    </source>
</reference>
<evidence type="ECO:0000313" key="4">
    <source>
        <dbReference type="Proteomes" id="UP000461443"/>
    </source>
</evidence>
<dbReference type="EMBL" id="WUBS01000005">
    <property type="protein sequence ID" value="NDL62836.1"/>
    <property type="molecule type" value="Genomic_DNA"/>
</dbReference>
<keyword evidence="4" id="KW-1185">Reference proteome</keyword>
<gene>
    <name evidence="3" type="ORF">GRH90_08760</name>
</gene>
<dbReference type="InterPro" id="IPR007893">
    <property type="entry name" value="Spore_coat_U/FanG"/>
</dbReference>
<sequence>MRSPTANRTLPVLLIVLFAAPALAYDCTIASTPLNFGALAGVAGATRQTTATITVVCRSGAAAANVSYQILLDGPAGEGQRQMSAGGHSADYQLYTSGNYQQVWGNSGGGVITDGYSLDANATVTRTYTVYAKMKADRDDPPGSYIANTAVQLLY</sequence>
<feature type="signal peptide" evidence="1">
    <location>
        <begin position="1"/>
        <end position="24"/>
    </location>
</feature>
<keyword evidence="1" id="KW-0732">Signal</keyword>
<name>A0A845SIH6_9GAMM</name>
<comment type="caution">
    <text evidence="3">The sequence shown here is derived from an EMBL/GenBank/DDBJ whole genome shotgun (WGS) entry which is preliminary data.</text>
</comment>
<evidence type="ECO:0000259" key="2">
    <source>
        <dbReference type="Pfam" id="PF05229"/>
    </source>
</evidence>
<dbReference type="AlphaFoldDB" id="A0A845SIH6"/>
<organism evidence="3 4">
    <name type="scientific">Acerihabitans arboris</name>
    <dbReference type="NCBI Taxonomy" id="2691583"/>
    <lineage>
        <taxon>Bacteria</taxon>
        <taxon>Pseudomonadati</taxon>
        <taxon>Pseudomonadota</taxon>
        <taxon>Gammaproteobacteria</taxon>
        <taxon>Enterobacterales</taxon>
        <taxon>Pectobacteriaceae</taxon>
        <taxon>Acerihabitans</taxon>
    </lineage>
</organism>
<dbReference type="RefSeq" id="WP_162365562.1">
    <property type="nucleotide sequence ID" value="NZ_WUBS01000005.1"/>
</dbReference>
<accession>A0A845SIH6</accession>
<feature type="domain" description="Spore coat protein U/FanG" evidence="2">
    <location>
        <begin position="18"/>
        <end position="145"/>
    </location>
</feature>
<proteinExistence type="predicted"/>
<feature type="chain" id="PRO_5032346732" evidence="1">
    <location>
        <begin position="25"/>
        <end position="155"/>
    </location>
</feature>